<dbReference type="Pfam" id="PF00271">
    <property type="entry name" value="Helicase_C"/>
    <property type="match status" value="1"/>
</dbReference>
<gene>
    <name evidence="3" type="ORF">CRX69_25050</name>
</gene>
<name>A0ABM6UL36_9PSED</name>
<keyword evidence="3" id="KW-0378">Hydrolase</keyword>
<organism evidence="3 4">
    <name type="scientific">Pseudomonas rhizophila</name>
    <dbReference type="NCBI Taxonomy" id="2045200"/>
    <lineage>
        <taxon>Bacteria</taxon>
        <taxon>Pseudomonadati</taxon>
        <taxon>Pseudomonadota</taxon>
        <taxon>Gammaproteobacteria</taxon>
        <taxon>Pseudomonadales</taxon>
        <taxon>Pseudomonadaceae</taxon>
        <taxon>Pseudomonas</taxon>
    </lineage>
</organism>
<dbReference type="GO" id="GO:0004519">
    <property type="term" value="F:endonuclease activity"/>
    <property type="evidence" value="ECO:0007669"/>
    <property type="project" value="UniProtKB-KW"/>
</dbReference>
<protein>
    <submittedName>
        <fullName evidence="3">Type III restriction endonuclease subunit R</fullName>
    </submittedName>
</protein>
<dbReference type="InterPro" id="IPR001650">
    <property type="entry name" value="Helicase_C-like"/>
</dbReference>
<dbReference type="InterPro" id="IPR014001">
    <property type="entry name" value="Helicase_ATP-bd"/>
</dbReference>
<evidence type="ECO:0000259" key="2">
    <source>
        <dbReference type="PROSITE" id="PS51194"/>
    </source>
</evidence>
<dbReference type="EMBL" id="CP024081">
    <property type="protein sequence ID" value="AVU78279.1"/>
    <property type="molecule type" value="Genomic_DNA"/>
</dbReference>
<feature type="domain" description="Helicase ATP-binding" evidence="1">
    <location>
        <begin position="50"/>
        <end position="195"/>
    </location>
</feature>
<sequence length="1040" mass="117006">MLSDSANYPGAERRVWRSEMEFGAVEVNDDLWNVLRKGQKNALELAFDYLNQPEIRHSCLVSMPTGGGKTGVISVLAHFGQQQKILVICHRSAVREQLVKQLSGEFFTDRLPEYDIELKTVIDGVALTEDKSINVTTFQMLSSLSEVALSALVEAVDLVIVDEGHSEPSPIWSEISRSFRAHKVIITATPYRNDLFKFDVAPEWSYVYTYKHALEDNVLCEPVWESMAYERLLPRVKELLEQQPNTKCIVKCENVEAIELYAELFSPEFSVLAVHQQFSGDARENFKSTVPRSLKNSSYDVIIHQRKLDEGIDIPQAKILVLTYAVRSGRELVQTVGRVVRAHRNYDAFTLEINSNSNSSLWRNFLDFDEYISVRDNCVSFLKSLDTSMLLKRYLDAFPDVSYFDSGFRKKFDIDNFDVEQSLTIPLASLCFIKKTPAFTMAKFIDALYWKLTMAGELVVIRESLGFSIALSISFSNSRFLKDSLFFEPALQVVICRELGDLFVVYDSRGVNYSSEAEIGLGGVISLEEILSLGARTDRIRTKSATSMAIGEARRRPEGVSWRGRNLEDIHSAQSNASYALSTLMVDNLSQNGVAQSSYYLGVGSGRISDQKNRNLSLRGLAAWIDDVVDVINSGRVVESNLINSFAKPVANPPECEPASIILDFCDFSDPLMFALNGQEFNLINDIIYLEYVSGSNSFVYRAELGDVHIYLSYDINTHAPRLVLDSNYRLLNQQISDSGQEFFSGQSMTEVFTAGLQRILYINSSAFYQGRYYKFRLPLEAGFDLDKSAIGRSIIKVNELLSPGMDEKGGSAGLVQNAFLPNSVFFLIDKIRNVNDSNMRVAEYGPFFSHIPDIDYLLCTDLNTEPADFIASSETKLVFIHVKCGDTLQPRSSAGAIAEVGGQAIKNMEVLISPNKDLKFGNHRLLGAPWRLDLTHPDLLKRVRLIHKEAPDAYMARLGVGYETVVDEAWRVFTERRNSLRVEKEIWIVIGNAFSRTHFSNQVSRGNECIHESLQAFQLLDSWTATSANNDVAFKVFVS</sequence>
<evidence type="ECO:0000259" key="1">
    <source>
        <dbReference type="PROSITE" id="PS51192"/>
    </source>
</evidence>
<accession>A0ABM6UL36</accession>
<feature type="domain" description="Helicase C-terminal" evidence="2">
    <location>
        <begin position="228"/>
        <end position="386"/>
    </location>
</feature>
<dbReference type="InterPro" id="IPR050742">
    <property type="entry name" value="Helicase_Restrict-Modif_Enz"/>
</dbReference>
<proteinExistence type="predicted"/>
<dbReference type="Pfam" id="PF04851">
    <property type="entry name" value="ResIII"/>
    <property type="match status" value="1"/>
</dbReference>
<dbReference type="PANTHER" id="PTHR47396:SF1">
    <property type="entry name" value="ATP-DEPENDENT HELICASE IRC3-RELATED"/>
    <property type="match status" value="1"/>
</dbReference>
<dbReference type="PANTHER" id="PTHR47396">
    <property type="entry name" value="TYPE I RESTRICTION ENZYME ECOKI R PROTEIN"/>
    <property type="match status" value="1"/>
</dbReference>
<evidence type="ECO:0000313" key="4">
    <source>
        <dbReference type="Proteomes" id="UP000241936"/>
    </source>
</evidence>
<dbReference type="Gene3D" id="3.40.50.300">
    <property type="entry name" value="P-loop containing nucleotide triphosphate hydrolases"/>
    <property type="match status" value="2"/>
</dbReference>
<keyword evidence="3" id="KW-0540">Nuclease</keyword>
<dbReference type="SMART" id="SM00487">
    <property type="entry name" value="DEXDc"/>
    <property type="match status" value="1"/>
</dbReference>
<evidence type="ECO:0000313" key="3">
    <source>
        <dbReference type="EMBL" id="AVU78279.1"/>
    </source>
</evidence>
<keyword evidence="4" id="KW-1185">Reference proteome</keyword>
<dbReference type="Proteomes" id="UP000241936">
    <property type="component" value="Chromosome"/>
</dbReference>
<dbReference type="PROSITE" id="PS51192">
    <property type="entry name" value="HELICASE_ATP_BIND_1"/>
    <property type="match status" value="1"/>
</dbReference>
<dbReference type="PROSITE" id="PS51194">
    <property type="entry name" value="HELICASE_CTER"/>
    <property type="match status" value="1"/>
</dbReference>
<dbReference type="InterPro" id="IPR027417">
    <property type="entry name" value="P-loop_NTPase"/>
</dbReference>
<dbReference type="SUPFAM" id="SSF52540">
    <property type="entry name" value="P-loop containing nucleoside triphosphate hydrolases"/>
    <property type="match status" value="1"/>
</dbReference>
<dbReference type="InterPro" id="IPR006935">
    <property type="entry name" value="Helicase/UvrB_N"/>
</dbReference>
<reference evidence="3 4" key="1">
    <citation type="journal article" date="2018" name="Front. Microbiol.">
        <title>Pseudomonas rhizophila S211, a New Plant Growth-Promoting Rhizobacterium with Potential in Pesticide-Bioremediation.</title>
        <authorList>
            <person name="Hassen W."/>
            <person name="Neifar M."/>
            <person name="Cherif H."/>
            <person name="Najjari A."/>
            <person name="Chouchane H."/>
            <person name="Driouich R.C."/>
            <person name="Salah A."/>
            <person name="Naili F."/>
            <person name="Mosbah A."/>
            <person name="Souissi Y."/>
            <person name="Raddadi N."/>
            <person name="Ouzari H.I."/>
            <person name="Fava F."/>
            <person name="Cherif A."/>
        </authorList>
    </citation>
    <scope>NUCLEOTIDE SEQUENCE [LARGE SCALE GENOMIC DNA]</scope>
    <source>
        <strain evidence="3 4">S211</strain>
    </source>
</reference>
<keyword evidence="3" id="KW-0255">Endonuclease</keyword>